<protein>
    <recommendedName>
        <fullName evidence="2">DUF6867 domain-containing protein</fullName>
    </recommendedName>
</protein>
<name>A0A974PUP4_9HYPH</name>
<organism evidence="3 4">
    <name type="scientific">Xanthobacter dioxanivorans</name>
    <dbReference type="NCBI Taxonomy" id="2528964"/>
    <lineage>
        <taxon>Bacteria</taxon>
        <taxon>Pseudomonadati</taxon>
        <taxon>Pseudomonadota</taxon>
        <taxon>Alphaproteobacteria</taxon>
        <taxon>Hyphomicrobiales</taxon>
        <taxon>Xanthobacteraceae</taxon>
        <taxon>Xanthobacter</taxon>
    </lineage>
</organism>
<dbReference type="Pfam" id="PF21741">
    <property type="entry name" value="DUF6867"/>
    <property type="match status" value="1"/>
</dbReference>
<dbReference type="AlphaFoldDB" id="A0A974PUP4"/>
<evidence type="ECO:0000313" key="4">
    <source>
        <dbReference type="Proteomes" id="UP000596427"/>
    </source>
</evidence>
<evidence type="ECO:0000256" key="1">
    <source>
        <dbReference type="SAM" id="Phobius"/>
    </source>
</evidence>
<dbReference type="Proteomes" id="UP000596427">
    <property type="component" value="Chromosome"/>
</dbReference>
<keyword evidence="1" id="KW-1133">Transmembrane helix</keyword>
<evidence type="ECO:0000313" key="3">
    <source>
        <dbReference type="EMBL" id="QRG09786.1"/>
    </source>
</evidence>
<accession>A0A974PUP4</accession>
<dbReference type="KEGG" id="xdi:EZH22_21950"/>
<dbReference type="InterPro" id="IPR049201">
    <property type="entry name" value="DUF6867"/>
</dbReference>
<keyword evidence="1" id="KW-0472">Membrane</keyword>
<gene>
    <name evidence="3" type="ORF">EZH22_21950</name>
</gene>
<reference evidence="3 4" key="1">
    <citation type="submission" date="2020-10" db="EMBL/GenBank/DDBJ databases">
        <title>Degradation of 1,4-Dioxane by Xanthobacter sp. YN2, via a Novel Group-2 Soluble Di-Iron Monooxygenase.</title>
        <authorList>
            <person name="Ma F."/>
            <person name="Wang Y."/>
            <person name="Yang J."/>
            <person name="Guo H."/>
            <person name="Su D."/>
            <person name="Yu L."/>
        </authorList>
    </citation>
    <scope>NUCLEOTIDE SEQUENCE [LARGE SCALE GENOMIC DNA]</scope>
    <source>
        <strain evidence="3 4">YN2</strain>
    </source>
</reference>
<keyword evidence="1" id="KW-0812">Transmembrane</keyword>
<feature type="transmembrane region" description="Helical" evidence="1">
    <location>
        <begin position="73"/>
        <end position="90"/>
    </location>
</feature>
<feature type="transmembrane region" description="Helical" evidence="1">
    <location>
        <begin position="40"/>
        <end position="61"/>
    </location>
</feature>
<feature type="transmembrane region" description="Helical" evidence="1">
    <location>
        <begin position="6"/>
        <end position="28"/>
    </location>
</feature>
<keyword evidence="4" id="KW-1185">Reference proteome</keyword>
<proteinExistence type="predicted"/>
<dbReference type="EMBL" id="CP063362">
    <property type="protein sequence ID" value="QRG09786.1"/>
    <property type="molecule type" value="Genomic_DNA"/>
</dbReference>
<evidence type="ECO:0000259" key="2">
    <source>
        <dbReference type="Pfam" id="PF21741"/>
    </source>
</evidence>
<sequence length="119" mass="13027">MWPDLLIGASVGDFLIVTVLLGGGTAWLTGKAVARGWGPYSHLVLYSLLLAGAVRFCHFALFGDTLASLEPALVEFVLLLAIATLGFRALRRRQMTHQYDWMFEPAGPLAWRARTGGPR</sequence>
<feature type="domain" description="DUF6867" evidence="2">
    <location>
        <begin position="11"/>
        <end position="114"/>
    </location>
</feature>